<reference evidence="2 3" key="1">
    <citation type="submission" date="2018-11" db="EMBL/GenBank/DDBJ databases">
        <authorList>
            <consortium name="Pathogen Informatics"/>
        </authorList>
    </citation>
    <scope>NUCLEOTIDE SEQUENCE [LARGE SCALE GENOMIC DNA]</scope>
</reference>
<name>A0A3P7NYB0_DIBLA</name>
<evidence type="ECO:0000313" key="2">
    <source>
        <dbReference type="EMBL" id="VDN13689.1"/>
    </source>
</evidence>
<protein>
    <submittedName>
        <fullName evidence="2">Uncharacterized protein</fullName>
    </submittedName>
</protein>
<proteinExistence type="predicted"/>
<dbReference type="OrthoDB" id="10669160at2759"/>
<keyword evidence="3" id="KW-1185">Reference proteome</keyword>
<accession>A0A3P7NYB0</accession>
<gene>
    <name evidence="2" type="ORF">DILT_LOCUS9520</name>
</gene>
<evidence type="ECO:0000256" key="1">
    <source>
        <dbReference type="SAM" id="MobiDB-lite"/>
    </source>
</evidence>
<feature type="compositionally biased region" description="Gly residues" evidence="1">
    <location>
        <begin position="235"/>
        <end position="246"/>
    </location>
</feature>
<dbReference type="EMBL" id="UYRU01057074">
    <property type="protein sequence ID" value="VDN13689.1"/>
    <property type="molecule type" value="Genomic_DNA"/>
</dbReference>
<evidence type="ECO:0000313" key="3">
    <source>
        <dbReference type="Proteomes" id="UP000281553"/>
    </source>
</evidence>
<sequence>MPLSMLLNPAQSQMNSRGAPGMAPMSHSVDGTFRGENQNAGSGAGMKHMQQNTRAPGGPLPANPSASGGAPRYLSNSSGKGRFDQNAGVSQNSHAYQQLNSTNANSVLSETNQSLASQMLTQSMETGSGGMLSQQGNWLSGDGRGGNRYSDGFMGGGKASALASQTGGHMGLSGLSQDSTVDFGFGSVTSTSQVENLLLSQDATFQGPAAAASASMQRTADNPFALNFDGLGFTDVGGGNSSGGNPSGRTPLSQF</sequence>
<dbReference type="AlphaFoldDB" id="A0A3P7NYB0"/>
<organism evidence="2 3">
    <name type="scientific">Dibothriocephalus latus</name>
    <name type="common">Fish tapeworm</name>
    <name type="synonym">Diphyllobothrium latum</name>
    <dbReference type="NCBI Taxonomy" id="60516"/>
    <lineage>
        <taxon>Eukaryota</taxon>
        <taxon>Metazoa</taxon>
        <taxon>Spiralia</taxon>
        <taxon>Lophotrochozoa</taxon>
        <taxon>Platyhelminthes</taxon>
        <taxon>Cestoda</taxon>
        <taxon>Eucestoda</taxon>
        <taxon>Diphyllobothriidea</taxon>
        <taxon>Diphyllobothriidae</taxon>
        <taxon>Dibothriocephalus</taxon>
    </lineage>
</organism>
<dbReference type="Proteomes" id="UP000281553">
    <property type="component" value="Unassembled WGS sequence"/>
</dbReference>
<feature type="region of interest" description="Disordered" evidence="1">
    <location>
        <begin position="235"/>
        <end position="255"/>
    </location>
</feature>
<feature type="region of interest" description="Disordered" evidence="1">
    <location>
        <begin position="1"/>
        <end position="90"/>
    </location>
</feature>